<dbReference type="EMBL" id="JAUJYN010000006">
    <property type="protein sequence ID" value="KAK1269776.1"/>
    <property type="molecule type" value="Genomic_DNA"/>
</dbReference>
<proteinExistence type="predicted"/>
<gene>
    <name evidence="2" type="ORF">QJS04_geneDACA006612</name>
</gene>
<keyword evidence="3" id="KW-1185">Reference proteome</keyword>
<name>A0AAV9B002_ACOGR</name>
<comment type="caution">
    <text evidence="2">The sequence shown here is derived from an EMBL/GenBank/DDBJ whole genome shotgun (WGS) entry which is preliminary data.</text>
</comment>
<feature type="region of interest" description="Disordered" evidence="1">
    <location>
        <begin position="44"/>
        <end position="113"/>
    </location>
</feature>
<evidence type="ECO:0000256" key="1">
    <source>
        <dbReference type="SAM" id="MobiDB-lite"/>
    </source>
</evidence>
<reference evidence="2" key="2">
    <citation type="submission" date="2023-06" db="EMBL/GenBank/DDBJ databases">
        <authorList>
            <person name="Ma L."/>
            <person name="Liu K.-W."/>
            <person name="Li Z."/>
            <person name="Hsiao Y.-Y."/>
            <person name="Qi Y."/>
            <person name="Fu T."/>
            <person name="Tang G."/>
            <person name="Zhang D."/>
            <person name="Sun W.-H."/>
            <person name="Liu D.-K."/>
            <person name="Li Y."/>
            <person name="Chen G.-Z."/>
            <person name="Liu X.-D."/>
            <person name="Liao X.-Y."/>
            <person name="Jiang Y.-T."/>
            <person name="Yu X."/>
            <person name="Hao Y."/>
            <person name="Huang J."/>
            <person name="Zhao X.-W."/>
            <person name="Ke S."/>
            <person name="Chen Y.-Y."/>
            <person name="Wu W.-L."/>
            <person name="Hsu J.-L."/>
            <person name="Lin Y.-F."/>
            <person name="Huang M.-D."/>
            <person name="Li C.-Y."/>
            <person name="Huang L."/>
            <person name="Wang Z.-W."/>
            <person name="Zhao X."/>
            <person name="Zhong W.-Y."/>
            <person name="Peng D.-H."/>
            <person name="Ahmad S."/>
            <person name="Lan S."/>
            <person name="Zhang J.-S."/>
            <person name="Tsai W.-C."/>
            <person name="Van De Peer Y."/>
            <person name="Liu Z.-J."/>
        </authorList>
    </citation>
    <scope>NUCLEOTIDE SEQUENCE</scope>
    <source>
        <strain evidence="2">SCP</strain>
        <tissue evidence="2">Leaves</tissue>
    </source>
</reference>
<dbReference type="Proteomes" id="UP001179952">
    <property type="component" value="Unassembled WGS sequence"/>
</dbReference>
<dbReference type="AlphaFoldDB" id="A0AAV9B002"/>
<evidence type="ECO:0000313" key="3">
    <source>
        <dbReference type="Proteomes" id="UP001179952"/>
    </source>
</evidence>
<protein>
    <submittedName>
        <fullName evidence="2">Uncharacterized protein</fullName>
    </submittedName>
</protein>
<organism evidence="2 3">
    <name type="scientific">Acorus gramineus</name>
    <name type="common">Dwarf sweet flag</name>
    <dbReference type="NCBI Taxonomy" id="55184"/>
    <lineage>
        <taxon>Eukaryota</taxon>
        <taxon>Viridiplantae</taxon>
        <taxon>Streptophyta</taxon>
        <taxon>Embryophyta</taxon>
        <taxon>Tracheophyta</taxon>
        <taxon>Spermatophyta</taxon>
        <taxon>Magnoliopsida</taxon>
        <taxon>Liliopsida</taxon>
        <taxon>Acoraceae</taxon>
        <taxon>Acorus</taxon>
    </lineage>
</organism>
<sequence length="113" mass="12129">MRSSYWCCVKDNWTSEGDTGFSESLGIPASSTAVLSTTARRPLYDTPSLQCKPSQADRGTPSLAHSAHPSSKCRAPQEHTPSCQQSGPSRAAPTPHRSSRKRTILPGHTSPLP</sequence>
<accession>A0AAV9B002</accession>
<feature type="compositionally biased region" description="Polar residues" evidence="1">
    <location>
        <begin position="79"/>
        <end position="88"/>
    </location>
</feature>
<evidence type="ECO:0000313" key="2">
    <source>
        <dbReference type="EMBL" id="KAK1269776.1"/>
    </source>
</evidence>
<reference evidence="2" key="1">
    <citation type="journal article" date="2023" name="Nat. Commun.">
        <title>Diploid and tetraploid genomes of Acorus and the evolution of monocots.</title>
        <authorList>
            <person name="Ma L."/>
            <person name="Liu K.W."/>
            <person name="Li Z."/>
            <person name="Hsiao Y.Y."/>
            <person name="Qi Y."/>
            <person name="Fu T."/>
            <person name="Tang G.D."/>
            <person name="Zhang D."/>
            <person name="Sun W.H."/>
            <person name="Liu D.K."/>
            <person name="Li Y."/>
            <person name="Chen G.Z."/>
            <person name="Liu X.D."/>
            <person name="Liao X.Y."/>
            <person name="Jiang Y.T."/>
            <person name="Yu X."/>
            <person name="Hao Y."/>
            <person name="Huang J."/>
            <person name="Zhao X.W."/>
            <person name="Ke S."/>
            <person name="Chen Y.Y."/>
            <person name="Wu W.L."/>
            <person name="Hsu J.L."/>
            <person name="Lin Y.F."/>
            <person name="Huang M.D."/>
            <person name="Li C.Y."/>
            <person name="Huang L."/>
            <person name="Wang Z.W."/>
            <person name="Zhao X."/>
            <person name="Zhong W.Y."/>
            <person name="Peng D.H."/>
            <person name="Ahmad S."/>
            <person name="Lan S."/>
            <person name="Zhang J.S."/>
            <person name="Tsai W.C."/>
            <person name="Van de Peer Y."/>
            <person name="Liu Z.J."/>
        </authorList>
    </citation>
    <scope>NUCLEOTIDE SEQUENCE</scope>
    <source>
        <strain evidence="2">SCP</strain>
    </source>
</reference>